<proteinExistence type="predicted"/>
<evidence type="ECO:0000259" key="2">
    <source>
        <dbReference type="PROSITE" id="PS50112"/>
    </source>
</evidence>
<accession>A0A2P6NCE5</accession>
<feature type="compositionally biased region" description="Polar residues" evidence="1">
    <location>
        <begin position="337"/>
        <end position="359"/>
    </location>
</feature>
<feature type="compositionally biased region" description="Polar residues" evidence="1">
    <location>
        <begin position="41"/>
        <end position="52"/>
    </location>
</feature>
<dbReference type="Gene3D" id="3.30.450.20">
    <property type="entry name" value="PAS domain"/>
    <property type="match status" value="1"/>
</dbReference>
<evidence type="ECO:0000256" key="1">
    <source>
        <dbReference type="SAM" id="MobiDB-lite"/>
    </source>
</evidence>
<feature type="region of interest" description="Disordered" evidence="1">
    <location>
        <begin position="327"/>
        <end position="400"/>
    </location>
</feature>
<dbReference type="AlphaFoldDB" id="A0A2P6NCE5"/>
<dbReference type="NCBIfam" id="TIGR00229">
    <property type="entry name" value="sensory_box"/>
    <property type="match status" value="1"/>
</dbReference>
<dbReference type="EMBL" id="MDYQ01000121">
    <property type="protein sequence ID" value="PRP81620.1"/>
    <property type="molecule type" value="Genomic_DNA"/>
</dbReference>
<evidence type="ECO:0000313" key="3">
    <source>
        <dbReference type="EMBL" id="PRP81620.1"/>
    </source>
</evidence>
<evidence type="ECO:0000313" key="4">
    <source>
        <dbReference type="Proteomes" id="UP000241769"/>
    </source>
</evidence>
<organism evidence="3 4">
    <name type="scientific">Planoprotostelium fungivorum</name>
    <dbReference type="NCBI Taxonomy" id="1890364"/>
    <lineage>
        <taxon>Eukaryota</taxon>
        <taxon>Amoebozoa</taxon>
        <taxon>Evosea</taxon>
        <taxon>Variosea</taxon>
        <taxon>Cavosteliida</taxon>
        <taxon>Cavosteliaceae</taxon>
        <taxon>Planoprotostelium</taxon>
    </lineage>
</organism>
<feature type="compositionally biased region" description="Polar residues" evidence="1">
    <location>
        <begin position="272"/>
        <end position="292"/>
    </location>
</feature>
<dbReference type="SMART" id="SM00091">
    <property type="entry name" value="PAS"/>
    <property type="match status" value="1"/>
</dbReference>
<dbReference type="PROSITE" id="PS50112">
    <property type="entry name" value="PAS"/>
    <property type="match status" value="1"/>
</dbReference>
<feature type="region of interest" description="Disordered" evidence="1">
    <location>
        <begin position="110"/>
        <end position="191"/>
    </location>
</feature>
<feature type="region of interest" description="Disordered" evidence="1">
    <location>
        <begin position="206"/>
        <end position="234"/>
    </location>
</feature>
<name>A0A2P6NCE5_9EUKA</name>
<feature type="region of interest" description="Disordered" evidence="1">
    <location>
        <begin position="622"/>
        <end position="641"/>
    </location>
</feature>
<feature type="compositionally biased region" description="Low complexity" evidence="1">
    <location>
        <begin position="384"/>
        <end position="396"/>
    </location>
</feature>
<dbReference type="InterPro" id="IPR035965">
    <property type="entry name" value="PAS-like_dom_sf"/>
</dbReference>
<feature type="region of interest" description="Disordered" evidence="1">
    <location>
        <begin position="255"/>
        <end position="306"/>
    </location>
</feature>
<feature type="domain" description="PAS" evidence="2">
    <location>
        <begin position="438"/>
        <end position="485"/>
    </location>
</feature>
<dbReference type="SUPFAM" id="SSF55785">
    <property type="entry name" value="PYP-like sensor domain (PAS domain)"/>
    <property type="match status" value="1"/>
</dbReference>
<comment type="caution">
    <text evidence="3">The sequence shown here is derived from an EMBL/GenBank/DDBJ whole genome shotgun (WGS) entry which is preliminary data.</text>
</comment>
<reference evidence="3 4" key="1">
    <citation type="journal article" date="2018" name="Genome Biol. Evol.">
        <title>Multiple Roots of Fruiting Body Formation in Amoebozoa.</title>
        <authorList>
            <person name="Hillmann F."/>
            <person name="Forbes G."/>
            <person name="Novohradska S."/>
            <person name="Ferling I."/>
            <person name="Riege K."/>
            <person name="Groth M."/>
            <person name="Westermann M."/>
            <person name="Marz M."/>
            <person name="Spaller T."/>
            <person name="Winckler T."/>
            <person name="Schaap P."/>
            <person name="Glockner G."/>
        </authorList>
    </citation>
    <scope>NUCLEOTIDE SEQUENCE [LARGE SCALE GENOMIC DNA]</scope>
    <source>
        <strain evidence="3 4">Jena</strain>
    </source>
</reference>
<gene>
    <name evidence="3" type="ORF">PROFUN_01127</name>
</gene>
<feature type="compositionally biased region" description="Basic and acidic residues" evidence="1">
    <location>
        <begin position="56"/>
        <end position="70"/>
    </location>
</feature>
<protein>
    <recommendedName>
        <fullName evidence="2">PAS domain-containing protein</fullName>
    </recommendedName>
</protein>
<feature type="compositionally biased region" description="Polar residues" evidence="1">
    <location>
        <begin position="113"/>
        <end position="123"/>
    </location>
</feature>
<dbReference type="InParanoid" id="A0A2P6NCE5"/>
<dbReference type="InterPro" id="IPR000014">
    <property type="entry name" value="PAS"/>
</dbReference>
<keyword evidence="4" id="KW-1185">Reference proteome</keyword>
<dbReference type="CDD" id="cd00130">
    <property type="entry name" value="PAS"/>
    <property type="match status" value="1"/>
</dbReference>
<feature type="compositionally biased region" description="Basic and acidic residues" evidence="1">
    <location>
        <begin position="163"/>
        <end position="175"/>
    </location>
</feature>
<sequence>MKNERCNATLASVSGGDRPRRGIFLARFRSLESIFRPYKGTDTSSATKTASGKRSHLIDEETRQRGEQRLLDSPYLPASHRRALRVAYEKEDHRDRRDSLFKPILAYRRPPFSFTTGQNQSAQADPLGSEGSPTDSTSTDRDAKRSSNRLLRSSDPKNPAAPPRRESDAPKREGDSSFLRQSKAEDLKLPTLVPQNKKTFVRAIHHTKSSDSPDLGWTPIDQSTVPKRAPPIERPSRYEGVKRTATIETVPPRSRATMKEVRPPSHIGAIGQTPSSDQSRNSTPGQRRSVTPISPEFKSMISPMSPQMKLNTLTSSAEVSTLDTNIQNPAKEETDTALPSASLGATQESPTYTPSNRSVSADAPYNRSTEDAPSPPSGDTPLVPTESPTEPTISTSRRLGIVGISSSAGDLRNLMRKASFESTDEDLPSNRFQPLPSLSSHSEAIIIIDAAGKILRWSPKSETILGWSEDELLEGGVYIEDILPEFKTYREDFEQYGQTDRLLFNDMSYSRLHKDNMANIIFHRNRRVLGLRKNNTEADIDVSIRPVRSPDGITFHITCRESSVSPPHQIATFGTLVSSLGSKRSNVEALRKQVPVRGTSFTSLLAGSLMWIDNGLFRKAAERTVSPTPSPPTPEGLPSIT</sequence>
<feature type="region of interest" description="Disordered" evidence="1">
    <location>
        <begin position="39"/>
        <end position="76"/>
    </location>
</feature>
<dbReference type="Proteomes" id="UP000241769">
    <property type="component" value="Unassembled WGS sequence"/>
</dbReference>